<evidence type="ECO:0000313" key="9">
    <source>
        <dbReference type="EMBL" id="ARC37337.1"/>
    </source>
</evidence>
<evidence type="ECO:0000256" key="5">
    <source>
        <dbReference type="ARBA" id="ARBA00022692"/>
    </source>
</evidence>
<evidence type="ECO:0000256" key="7">
    <source>
        <dbReference type="ARBA" id="ARBA00023136"/>
    </source>
</evidence>
<feature type="transmembrane region" description="Helical" evidence="8">
    <location>
        <begin position="35"/>
        <end position="58"/>
    </location>
</feature>
<dbReference type="AlphaFoldDB" id="A0A1V0GU15"/>
<dbReference type="Proteomes" id="UP000191257">
    <property type="component" value="Chromosome"/>
</dbReference>
<protein>
    <recommendedName>
        <fullName evidence="8">Probable membrane transporter protein</fullName>
    </recommendedName>
</protein>
<keyword evidence="7 8" id="KW-0472">Membrane</keyword>
<feature type="transmembrane region" description="Helical" evidence="8">
    <location>
        <begin position="225"/>
        <end position="245"/>
    </location>
</feature>
<keyword evidence="5 8" id="KW-0812">Transmembrane</keyword>
<feature type="transmembrane region" description="Helical" evidence="8">
    <location>
        <begin position="97"/>
        <end position="115"/>
    </location>
</feature>
<feature type="transmembrane region" description="Helical" evidence="8">
    <location>
        <begin position="70"/>
        <end position="91"/>
    </location>
</feature>
<keyword evidence="6 8" id="KW-1133">Transmembrane helix</keyword>
<feature type="transmembrane region" description="Helical" evidence="8">
    <location>
        <begin position="164"/>
        <end position="183"/>
    </location>
</feature>
<dbReference type="KEGG" id="pye:A6J80_14015"/>
<evidence type="ECO:0000256" key="3">
    <source>
        <dbReference type="ARBA" id="ARBA00022448"/>
    </source>
</evidence>
<gene>
    <name evidence="9" type="ORF">A6J80_14015</name>
</gene>
<evidence type="ECO:0000256" key="2">
    <source>
        <dbReference type="ARBA" id="ARBA00009142"/>
    </source>
</evidence>
<dbReference type="Pfam" id="PF01925">
    <property type="entry name" value="TauE"/>
    <property type="match status" value="1"/>
</dbReference>
<proteinExistence type="inferred from homology"/>
<comment type="similarity">
    <text evidence="2 8">Belongs to the 4-toluene sulfonate uptake permease (TSUP) (TC 2.A.102) family.</text>
</comment>
<feature type="transmembrane region" description="Helical" evidence="8">
    <location>
        <begin position="127"/>
        <end position="144"/>
    </location>
</feature>
<dbReference type="STRING" id="147645.A6J80_14015"/>
<keyword evidence="3" id="KW-0813">Transport</keyword>
<dbReference type="GO" id="GO:0005886">
    <property type="term" value="C:plasma membrane"/>
    <property type="evidence" value="ECO:0007669"/>
    <property type="project" value="UniProtKB-SubCell"/>
</dbReference>
<organism evidence="9 10">
    <name type="scientific">Paracoccus yeei</name>
    <dbReference type="NCBI Taxonomy" id="147645"/>
    <lineage>
        <taxon>Bacteria</taxon>
        <taxon>Pseudomonadati</taxon>
        <taxon>Pseudomonadota</taxon>
        <taxon>Alphaproteobacteria</taxon>
        <taxon>Rhodobacterales</taxon>
        <taxon>Paracoccaceae</taxon>
        <taxon>Paracoccus</taxon>
    </lineage>
</organism>
<evidence type="ECO:0000256" key="8">
    <source>
        <dbReference type="RuleBase" id="RU363041"/>
    </source>
</evidence>
<keyword evidence="10" id="KW-1185">Reference proteome</keyword>
<accession>A0A1V0GU15</accession>
<evidence type="ECO:0000256" key="6">
    <source>
        <dbReference type="ARBA" id="ARBA00022989"/>
    </source>
</evidence>
<dbReference type="InterPro" id="IPR002781">
    <property type="entry name" value="TM_pro_TauE-like"/>
</dbReference>
<sequence length="247" mass="25004">MWSATDALLIGSAVFAAAVLRGITGFGFALAAVPLISLVLAPVQGAAIAILLQCMIGLGDLVSVRRMIDIRTLTMMSAGAVIGTPVGLMTLQLLSANAMRVVIAIIVLGALVSLVRKVRLAPGPRQAIGAGVLAGMFSGFAAMPGPPAVAYLLGTATPAAEARATLMIFFFVTSLLALPGLLVQGVVGWAIVLAAVASLPLLIAGTHLGGWVFRRLDDGGYQKAAIAMLVVTAVLAAIRGLWGLAGG</sequence>
<feature type="transmembrane region" description="Helical" evidence="8">
    <location>
        <begin position="7"/>
        <end position="29"/>
    </location>
</feature>
<evidence type="ECO:0000313" key="10">
    <source>
        <dbReference type="Proteomes" id="UP000191257"/>
    </source>
</evidence>
<dbReference type="PANTHER" id="PTHR30269:SF37">
    <property type="entry name" value="MEMBRANE TRANSPORTER PROTEIN"/>
    <property type="match status" value="1"/>
</dbReference>
<evidence type="ECO:0000256" key="1">
    <source>
        <dbReference type="ARBA" id="ARBA00004651"/>
    </source>
</evidence>
<evidence type="ECO:0000256" key="4">
    <source>
        <dbReference type="ARBA" id="ARBA00022475"/>
    </source>
</evidence>
<feature type="transmembrane region" description="Helical" evidence="8">
    <location>
        <begin position="190"/>
        <end position="213"/>
    </location>
</feature>
<dbReference type="EMBL" id="CP020442">
    <property type="protein sequence ID" value="ARC37337.1"/>
    <property type="molecule type" value="Genomic_DNA"/>
</dbReference>
<dbReference type="PANTHER" id="PTHR30269">
    <property type="entry name" value="TRANSMEMBRANE PROTEIN YFCA"/>
    <property type="match status" value="1"/>
</dbReference>
<reference evidence="9" key="1">
    <citation type="submission" date="2017-12" db="EMBL/GenBank/DDBJ databases">
        <title>FDA dAtabase for Regulatory Grade micrObial Sequences (FDA-ARGOS): Supporting development and validation of Infectious Disease Dx tests.</title>
        <authorList>
            <person name="Campos J."/>
            <person name="Goldberg B."/>
            <person name="Tallon L."/>
            <person name="Sadzewicz L."/>
            <person name="Sengamalay N."/>
            <person name="Ott S."/>
            <person name="Godinez A."/>
            <person name="Nagaraj S."/>
            <person name="Vyas G."/>
            <person name="Aluvathingal J."/>
            <person name="Nadendla S."/>
            <person name="Geyer C."/>
            <person name="Nandy P."/>
            <person name="Hobson J."/>
            <person name="Sichtig H."/>
        </authorList>
    </citation>
    <scope>NUCLEOTIDE SEQUENCE</scope>
    <source>
        <strain evidence="9">FDAARGOS_252</strain>
    </source>
</reference>
<dbReference type="InterPro" id="IPR052017">
    <property type="entry name" value="TSUP"/>
</dbReference>
<dbReference type="eggNOG" id="COG0730">
    <property type="taxonomic scope" value="Bacteria"/>
</dbReference>
<comment type="subcellular location">
    <subcellularLocation>
        <location evidence="1 8">Cell membrane</location>
        <topology evidence="1 8">Multi-pass membrane protein</topology>
    </subcellularLocation>
</comment>
<keyword evidence="4 8" id="KW-1003">Cell membrane</keyword>
<name>A0A1V0GU15_9RHOB</name>